<feature type="transmembrane region" description="Helical" evidence="1">
    <location>
        <begin position="65"/>
        <end position="88"/>
    </location>
</feature>
<protein>
    <submittedName>
        <fullName evidence="2">Uncharacterized protein</fullName>
    </submittedName>
</protein>
<accession>A0A1D8NMN5</accession>
<keyword evidence="1" id="KW-0472">Membrane</keyword>
<name>A0A1D8NMN5_YARLL</name>
<evidence type="ECO:0000313" key="2">
    <source>
        <dbReference type="EMBL" id="AOW06895.1"/>
    </source>
</evidence>
<dbReference type="GeneID" id="94583899"/>
<keyword evidence="1" id="KW-1133">Transmembrane helix</keyword>
<evidence type="ECO:0000256" key="1">
    <source>
        <dbReference type="SAM" id="Phobius"/>
    </source>
</evidence>
<keyword evidence="1" id="KW-0812">Transmembrane</keyword>
<gene>
    <name evidence="2" type="ORF">YALI1_F12871g</name>
</gene>
<dbReference type="RefSeq" id="XP_068139413.1">
    <property type="nucleotide sequence ID" value="XM_068283312.1"/>
</dbReference>
<proteinExistence type="predicted"/>
<sequence>MMWKEKRRGKGTRGGEKSRLVLLSRWVAVRDLSLYWTRRGDQLDINGTRETSTESRDRTLSRLRLWIPSFAAPLPLPLLFLGWFLGLLGPGQQGSKRVKKGHFHNIPKLCLHVPFFGWKHTKEGVASGYPEDQAVVLVSSMSLETRRTCFSAFSPKFFQFFPHSQKTTANMETTQCALPWRSCIADGTSTSTRTVRRQRIRAISVTWHKPPRDTNHHVTQTTT</sequence>
<evidence type="ECO:0000313" key="3">
    <source>
        <dbReference type="Proteomes" id="UP000182444"/>
    </source>
</evidence>
<organism evidence="2 3">
    <name type="scientific">Yarrowia lipolytica</name>
    <name type="common">Candida lipolytica</name>
    <dbReference type="NCBI Taxonomy" id="4952"/>
    <lineage>
        <taxon>Eukaryota</taxon>
        <taxon>Fungi</taxon>
        <taxon>Dikarya</taxon>
        <taxon>Ascomycota</taxon>
        <taxon>Saccharomycotina</taxon>
        <taxon>Dipodascomycetes</taxon>
        <taxon>Dipodascales</taxon>
        <taxon>Dipodascales incertae sedis</taxon>
        <taxon>Yarrowia</taxon>
    </lineage>
</organism>
<dbReference type="EMBL" id="CP017558">
    <property type="protein sequence ID" value="AOW06895.1"/>
    <property type="molecule type" value="Genomic_DNA"/>
</dbReference>
<reference evidence="2 3" key="1">
    <citation type="journal article" date="2016" name="PLoS ONE">
        <title>Sequence Assembly of Yarrowia lipolytica Strain W29/CLIB89 Shows Transposable Element Diversity.</title>
        <authorList>
            <person name="Magnan C."/>
            <person name="Yu J."/>
            <person name="Chang I."/>
            <person name="Jahn E."/>
            <person name="Kanomata Y."/>
            <person name="Wu J."/>
            <person name="Zeller M."/>
            <person name="Oakes M."/>
            <person name="Baldi P."/>
            <person name="Sandmeyer S."/>
        </authorList>
    </citation>
    <scope>NUCLEOTIDE SEQUENCE [LARGE SCALE GENOMIC DNA]</scope>
    <source>
        <strain evidence="3">CLIB89(W29)</strain>
    </source>
</reference>
<dbReference type="VEuPathDB" id="FungiDB:YALI1_F12871g"/>
<dbReference type="AlphaFoldDB" id="A0A1D8NMN5"/>
<dbReference type="Proteomes" id="UP000182444">
    <property type="component" value="Chromosome 1F"/>
</dbReference>